<evidence type="ECO:0000313" key="2">
    <source>
        <dbReference type="EMBL" id="CAL1379998.1"/>
    </source>
</evidence>
<dbReference type="EMBL" id="OZ034817">
    <property type="protein sequence ID" value="CAL1379998.1"/>
    <property type="molecule type" value="Genomic_DNA"/>
</dbReference>
<dbReference type="AlphaFoldDB" id="A0AAV2E229"/>
<protein>
    <submittedName>
        <fullName evidence="2">Uncharacterized protein</fullName>
    </submittedName>
</protein>
<proteinExistence type="predicted"/>
<dbReference type="Proteomes" id="UP001497516">
    <property type="component" value="Chromosome 4"/>
</dbReference>
<evidence type="ECO:0000256" key="1">
    <source>
        <dbReference type="SAM" id="MobiDB-lite"/>
    </source>
</evidence>
<sequence>MGLSPEPLFNPPLSPFSWLRLVSLFTASASPALATSTRQSSLLTVSFCHVNLSCSPMSSNSPIEFPPDRILAISMPQASLEAIQISSPPSSPLPSLIPHRPNSPFSSPPLTPTSNLSSFQSLDEDVLPSPSCVLDSQEWGRNQEEHPFDVSTLVVTSLDLGRLFNLELDGGQESMEEMIENYAKAMHQRKVRSPGLN</sequence>
<feature type="region of interest" description="Disordered" evidence="1">
    <location>
        <begin position="89"/>
        <end position="127"/>
    </location>
</feature>
<organism evidence="2 3">
    <name type="scientific">Linum trigynum</name>
    <dbReference type="NCBI Taxonomy" id="586398"/>
    <lineage>
        <taxon>Eukaryota</taxon>
        <taxon>Viridiplantae</taxon>
        <taxon>Streptophyta</taxon>
        <taxon>Embryophyta</taxon>
        <taxon>Tracheophyta</taxon>
        <taxon>Spermatophyta</taxon>
        <taxon>Magnoliopsida</taxon>
        <taxon>eudicotyledons</taxon>
        <taxon>Gunneridae</taxon>
        <taxon>Pentapetalae</taxon>
        <taxon>rosids</taxon>
        <taxon>fabids</taxon>
        <taxon>Malpighiales</taxon>
        <taxon>Linaceae</taxon>
        <taxon>Linum</taxon>
    </lineage>
</organism>
<reference evidence="2 3" key="1">
    <citation type="submission" date="2024-04" db="EMBL/GenBank/DDBJ databases">
        <authorList>
            <person name="Fracassetti M."/>
        </authorList>
    </citation>
    <scope>NUCLEOTIDE SEQUENCE [LARGE SCALE GENOMIC DNA]</scope>
</reference>
<evidence type="ECO:0000313" key="3">
    <source>
        <dbReference type="Proteomes" id="UP001497516"/>
    </source>
</evidence>
<keyword evidence="3" id="KW-1185">Reference proteome</keyword>
<accession>A0AAV2E229</accession>
<gene>
    <name evidence="2" type="ORF">LTRI10_LOCUS21479</name>
</gene>
<feature type="compositionally biased region" description="Low complexity" evidence="1">
    <location>
        <begin position="89"/>
        <end position="105"/>
    </location>
</feature>
<name>A0AAV2E229_9ROSI</name>